<accession>A0A9P9WQJ3</accession>
<reference evidence="2" key="1">
    <citation type="submission" date="2021-03" db="EMBL/GenBank/DDBJ databases">
        <title>Revisited historic fungal species revealed as producer of novel bioactive compounds through whole genome sequencing and comparative genomics.</title>
        <authorList>
            <person name="Vignolle G.A."/>
            <person name="Hochenegger N."/>
            <person name="Mach R.L."/>
            <person name="Mach-Aigner A.R."/>
            <person name="Javad Rahimi M."/>
            <person name="Salim K.A."/>
            <person name="Chan C.M."/>
            <person name="Lim L.B.L."/>
            <person name="Cai F."/>
            <person name="Druzhinina I.S."/>
            <person name="U'Ren J.M."/>
            <person name="Derntl C."/>
        </authorList>
    </citation>
    <scope>NUCLEOTIDE SEQUENCE</scope>
    <source>
        <strain evidence="2">TUCIM 5799</strain>
    </source>
</reference>
<evidence type="ECO:0000256" key="1">
    <source>
        <dbReference type="SAM" id="MobiDB-lite"/>
    </source>
</evidence>
<keyword evidence="3" id="KW-1185">Reference proteome</keyword>
<dbReference type="EMBL" id="JAFIMR010000008">
    <property type="protein sequence ID" value="KAI1875184.1"/>
    <property type="molecule type" value="Genomic_DNA"/>
</dbReference>
<feature type="region of interest" description="Disordered" evidence="1">
    <location>
        <begin position="54"/>
        <end position="83"/>
    </location>
</feature>
<comment type="caution">
    <text evidence="2">The sequence shown here is derived from an EMBL/GenBank/DDBJ whole genome shotgun (WGS) entry which is preliminary data.</text>
</comment>
<dbReference type="Proteomes" id="UP000829685">
    <property type="component" value="Unassembled WGS sequence"/>
</dbReference>
<evidence type="ECO:0000313" key="2">
    <source>
        <dbReference type="EMBL" id="KAI1875184.1"/>
    </source>
</evidence>
<organism evidence="2 3">
    <name type="scientific">Neoarthrinium moseri</name>
    <dbReference type="NCBI Taxonomy" id="1658444"/>
    <lineage>
        <taxon>Eukaryota</taxon>
        <taxon>Fungi</taxon>
        <taxon>Dikarya</taxon>
        <taxon>Ascomycota</taxon>
        <taxon>Pezizomycotina</taxon>
        <taxon>Sordariomycetes</taxon>
        <taxon>Xylariomycetidae</taxon>
        <taxon>Amphisphaeriales</taxon>
        <taxon>Apiosporaceae</taxon>
        <taxon>Neoarthrinium</taxon>
    </lineage>
</organism>
<gene>
    <name evidence="2" type="ORF">JX265_004242</name>
</gene>
<protein>
    <submittedName>
        <fullName evidence="2">Uncharacterized protein</fullName>
    </submittedName>
</protein>
<name>A0A9P9WQJ3_9PEZI</name>
<dbReference type="AlphaFoldDB" id="A0A9P9WQJ3"/>
<proteinExistence type="predicted"/>
<sequence length="290" mass="31590">MMNEMKATHDAMAIDAATTDRLVPTVSKFLRLFAVRDVPMGALMLMPGTNSSHDTTNHVAAAADPSSVPDPASSDQDDKTCELQSQPTNTINENEKQMVDTAEPVEGNTKLHQDMISENNALIDENCELEEEVLRLRETVGKLQKTLAETHTFKMAYAAVIQATPEIEGRRGVMEAHGSAQNTNEVIGLLLPDPKVPVFRDGLNPFDDKANDICIGLLGSFSHGGAGRVAPSVAQQGDGGVPEQSARDSLYDAARRDAGRRFLWVLLNSARMEAMKRFLYAKQARGWLVA</sequence>
<evidence type="ECO:0000313" key="3">
    <source>
        <dbReference type="Proteomes" id="UP000829685"/>
    </source>
</evidence>
<feature type="compositionally biased region" description="Low complexity" evidence="1">
    <location>
        <begin position="59"/>
        <end position="74"/>
    </location>
</feature>